<dbReference type="OrthoDB" id="4211235at2"/>
<organism evidence="1 2">
    <name type="scientific">Kitasatospora acidiphila</name>
    <dbReference type="NCBI Taxonomy" id="2567942"/>
    <lineage>
        <taxon>Bacteria</taxon>
        <taxon>Bacillati</taxon>
        <taxon>Actinomycetota</taxon>
        <taxon>Actinomycetes</taxon>
        <taxon>Kitasatosporales</taxon>
        <taxon>Streptomycetaceae</taxon>
        <taxon>Kitasatospora</taxon>
    </lineage>
</organism>
<name>A0A540W8Z1_9ACTN</name>
<keyword evidence="2" id="KW-1185">Reference proteome</keyword>
<accession>A0A540W8Z1</accession>
<dbReference type="AlphaFoldDB" id="A0A540W8Z1"/>
<reference evidence="1 2" key="1">
    <citation type="submission" date="2019-06" db="EMBL/GenBank/DDBJ databases">
        <title>Description of Kitasatospora acidophila sp. nov. isolated from pine grove soil, and reclassification of Streptomyces novaecaesareae to Kitasatospora novaeceasareae comb. nov.</title>
        <authorList>
            <person name="Kim M.J."/>
        </authorList>
    </citation>
    <scope>NUCLEOTIDE SEQUENCE [LARGE SCALE GENOMIC DNA]</scope>
    <source>
        <strain evidence="1 2">MMS16-CNU292</strain>
    </source>
</reference>
<proteinExistence type="predicted"/>
<gene>
    <name evidence="1" type="ORF">E6W39_28805</name>
</gene>
<evidence type="ECO:0000313" key="2">
    <source>
        <dbReference type="Proteomes" id="UP000319103"/>
    </source>
</evidence>
<dbReference type="RefSeq" id="WP_141635973.1">
    <property type="nucleotide sequence ID" value="NZ_VIGB01000003.1"/>
</dbReference>
<protein>
    <submittedName>
        <fullName evidence="1">Uncharacterized protein</fullName>
    </submittedName>
</protein>
<dbReference type="Proteomes" id="UP000319103">
    <property type="component" value="Unassembled WGS sequence"/>
</dbReference>
<comment type="caution">
    <text evidence="1">The sequence shown here is derived from an EMBL/GenBank/DDBJ whole genome shotgun (WGS) entry which is preliminary data.</text>
</comment>
<dbReference type="EMBL" id="VIGB01000003">
    <property type="protein sequence ID" value="TQF05499.1"/>
    <property type="molecule type" value="Genomic_DNA"/>
</dbReference>
<sequence>MNTVRELRQSTMPVGPIGGPWSVRAVASQAGRPALEVYESGELIDVLVASSLNSEVLRGARRSRVGGLAWGRLAADGSPPDVAFAQTRVRARWEQTETVVLAGGFWLAWTSGPALAVMARRADGGIERLRPARLV</sequence>
<evidence type="ECO:0000313" key="1">
    <source>
        <dbReference type="EMBL" id="TQF05499.1"/>
    </source>
</evidence>